<comment type="caution">
    <text evidence="2">The sequence shown here is derived from an EMBL/GenBank/DDBJ whole genome shotgun (WGS) entry which is preliminary data.</text>
</comment>
<evidence type="ECO:0000313" key="3">
    <source>
        <dbReference type="Proteomes" id="UP000324091"/>
    </source>
</evidence>
<name>A0A5C6ND39_9TELE</name>
<gene>
    <name evidence="2" type="ORF">D4764_03G0004950</name>
</gene>
<feature type="region of interest" description="Disordered" evidence="1">
    <location>
        <begin position="1"/>
        <end position="20"/>
    </location>
</feature>
<evidence type="ECO:0000256" key="1">
    <source>
        <dbReference type="SAM" id="MobiDB-lite"/>
    </source>
</evidence>
<dbReference type="GO" id="GO:1900449">
    <property type="term" value="P:regulation of glutamate receptor signaling pathway"/>
    <property type="evidence" value="ECO:0007669"/>
    <property type="project" value="InterPro"/>
</dbReference>
<dbReference type="GO" id="GO:0099072">
    <property type="term" value="P:regulation of postsynaptic membrane neurotransmitter receptor levels"/>
    <property type="evidence" value="ECO:0007669"/>
    <property type="project" value="TreeGrafter"/>
</dbReference>
<protein>
    <recommendedName>
        <fullName evidence="4">Ferric-chelate reductase 1</fullName>
    </recommendedName>
</protein>
<dbReference type="PANTHER" id="PTHR46902:SF1">
    <property type="entry name" value="DOMON DOMAIN-CONTAINING PROTEIN FRRS1L"/>
    <property type="match status" value="1"/>
</dbReference>
<accession>A0A5C6ND39</accession>
<dbReference type="EMBL" id="RHFK02000016">
    <property type="protein sequence ID" value="TWW63487.1"/>
    <property type="molecule type" value="Genomic_DNA"/>
</dbReference>
<dbReference type="InterPro" id="IPR042789">
    <property type="entry name" value="FRRS1L"/>
</dbReference>
<proteinExistence type="predicted"/>
<dbReference type="AlphaFoldDB" id="A0A5C6ND39"/>
<sequence>MASTSVTTAPPLTPNNTVTPLETNLNNSGCGTQKLCVNEPTNCDPGSGSCSFFSARQKSGQNFEFALAGETDGYIAAGGSDTTYVCFNNNGNVKFTGASLNNNQLTKQNVNANNVRGRVNGRKIQCVFDATLPALSARTTSRTIGVITGTYDNSTGTFGQPTTVIRTDPVDLSSPANVPNLATANTTASPNATTNGNTTNNAVLFRQTLIQALFISAGVMGLALL</sequence>
<dbReference type="PANTHER" id="PTHR46902">
    <property type="entry name" value="DOMON DOMAIN-CONTAINING PROTEIN FRRS1L"/>
    <property type="match status" value="1"/>
</dbReference>
<reference evidence="2 3" key="1">
    <citation type="submission" date="2019-04" db="EMBL/GenBank/DDBJ databases">
        <title>Chromosome genome assembly for Takifugu flavidus.</title>
        <authorList>
            <person name="Xiao S."/>
        </authorList>
    </citation>
    <scope>NUCLEOTIDE SEQUENCE [LARGE SCALE GENOMIC DNA]</scope>
    <source>
        <strain evidence="2">HTHZ2018</strain>
        <tissue evidence="2">Muscle</tissue>
    </source>
</reference>
<dbReference type="Proteomes" id="UP000324091">
    <property type="component" value="Chromosome 3"/>
</dbReference>
<evidence type="ECO:0000313" key="2">
    <source>
        <dbReference type="EMBL" id="TWW63487.1"/>
    </source>
</evidence>
<evidence type="ECO:0008006" key="4">
    <source>
        <dbReference type="Google" id="ProtNLM"/>
    </source>
</evidence>
<organism evidence="2 3">
    <name type="scientific">Takifugu flavidus</name>
    <name type="common">sansaifugu</name>
    <dbReference type="NCBI Taxonomy" id="433684"/>
    <lineage>
        <taxon>Eukaryota</taxon>
        <taxon>Metazoa</taxon>
        <taxon>Chordata</taxon>
        <taxon>Craniata</taxon>
        <taxon>Vertebrata</taxon>
        <taxon>Euteleostomi</taxon>
        <taxon>Actinopterygii</taxon>
        <taxon>Neopterygii</taxon>
        <taxon>Teleostei</taxon>
        <taxon>Neoteleostei</taxon>
        <taxon>Acanthomorphata</taxon>
        <taxon>Eupercaria</taxon>
        <taxon>Tetraodontiformes</taxon>
        <taxon>Tetradontoidea</taxon>
        <taxon>Tetraodontidae</taxon>
        <taxon>Takifugu</taxon>
    </lineage>
</organism>
<feature type="compositionally biased region" description="Low complexity" evidence="1">
    <location>
        <begin position="7"/>
        <end position="20"/>
    </location>
</feature>
<keyword evidence="3" id="KW-1185">Reference proteome</keyword>